<dbReference type="EMBL" id="PVWQ01000017">
    <property type="protein sequence ID" value="RDW61148.1"/>
    <property type="molecule type" value="Genomic_DNA"/>
</dbReference>
<dbReference type="OrthoDB" id="288942at2759"/>
<accession>A0A3D8QHH2</accession>
<evidence type="ECO:0000256" key="1">
    <source>
        <dbReference type="SAM" id="MobiDB-lite"/>
    </source>
</evidence>
<dbReference type="Proteomes" id="UP000256690">
    <property type="component" value="Unassembled WGS sequence"/>
</dbReference>
<protein>
    <submittedName>
        <fullName evidence="2">Uncharacterized protein</fullName>
    </submittedName>
</protein>
<reference evidence="2 3" key="1">
    <citation type="journal article" date="2018" name="IMA Fungus">
        <title>IMA Genome-F 9: Draft genome sequence of Annulohypoxylon stygium, Aspergillus mulundensis, Berkeleyomyces basicola (syn. Thielaviopsis basicola), Ceratocystis smalleyi, two Cercospora beticola strains, Coleophoma cylindrospora, Fusarium fracticaudum, Phialophora cf. hyalina, and Morchella septimelata.</title>
        <authorList>
            <person name="Wingfield B.D."/>
            <person name="Bills G.F."/>
            <person name="Dong Y."/>
            <person name="Huang W."/>
            <person name="Nel W.J."/>
            <person name="Swalarsk-Parry B.S."/>
            <person name="Vaghefi N."/>
            <person name="Wilken P.M."/>
            <person name="An Z."/>
            <person name="de Beer Z.W."/>
            <person name="De Vos L."/>
            <person name="Chen L."/>
            <person name="Duong T.A."/>
            <person name="Gao Y."/>
            <person name="Hammerbacher A."/>
            <person name="Kikkert J.R."/>
            <person name="Li Y."/>
            <person name="Li H."/>
            <person name="Li K."/>
            <person name="Li Q."/>
            <person name="Liu X."/>
            <person name="Ma X."/>
            <person name="Naidoo K."/>
            <person name="Pethybridge S.J."/>
            <person name="Sun J."/>
            <person name="Steenkamp E.T."/>
            <person name="van der Nest M.A."/>
            <person name="van Wyk S."/>
            <person name="Wingfield M.J."/>
            <person name="Xiong C."/>
            <person name="Yue Q."/>
            <person name="Zhang X."/>
        </authorList>
    </citation>
    <scope>NUCLEOTIDE SEQUENCE [LARGE SCALE GENOMIC DNA]</scope>
    <source>
        <strain evidence="2 3">DSM 5745</strain>
    </source>
</reference>
<evidence type="ECO:0000313" key="2">
    <source>
        <dbReference type="EMBL" id="RDW61148.1"/>
    </source>
</evidence>
<dbReference type="GeneID" id="38121016"/>
<dbReference type="RefSeq" id="XP_026598680.1">
    <property type="nucleotide sequence ID" value="XM_026752662.1"/>
</dbReference>
<dbReference type="STRING" id="1810919.A0A3D8QHH2"/>
<dbReference type="AlphaFoldDB" id="A0A3D8QHH2"/>
<comment type="caution">
    <text evidence="2">The sequence shown here is derived from an EMBL/GenBank/DDBJ whole genome shotgun (WGS) entry which is preliminary data.</text>
</comment>
<organism evidence="2 3">
    <name type="scientific">Aspergillus mulundensis</name>
    <dbReference type="NCBI Taxonomy" id="1810919"/>
    <lineage>
        <taxon>Eukaryota</taxon>
        <taxon>Fungi</taxon>
        <taxon>Dikarya</taxon>
        <taxon>Ascomycota</taxon>
        <taxon>Pezizomycotina</taxon>
        <taxon>Eurotiomycetes</taxon>
        <taxon>Eurotiomycetidae</taxon>
        <taxon>Eurotiales</taxon>
        <taxon>Aspergillaceae</taxon>
        <taxon>Aspergillus</taxon>
        <taxon>Aspergillus subgen. Nidulantes</taxon>
    </lineage>
</organism>
<name>A0A3D8QHH2_9EURO</name>
<keyword evidence="3" id="KW-1185">Reference proteome</keyword>
<gene>
    <name evidence="2" type="ORF">DSM5745_10646</name>
</gene>
<sequence>MPPTEPALHPPDFTTYNPQPQSPLFATLPPEIRTEIFTYALSPFEDKSNLYERDTYWSRPGYSAPLKTATELLRACRRVYAECWFMPFALAEHSFYLTSGARAPARGAWASNRRRLEGHLGLLHGVYAQREEKVRMGDVRVFAQMYLLEPGTLLQNVFDTRGLCPKRVHLTLRYTDFWHWEMNERLRIGGDWVRRVRFPDSVRSFVVDFESLERRKGEIDILVAAAVEKWVFKRKDGRVLAANRDDLETMKWTGSSMFERTRWIRDEVRPGELDYYVLTATWKLQPPSPDTVPADGTDMNIRVPHTYQQPAPPYLGRDTINEDDMDEAGVDMDTPAEQAVHAIDQAAAVAAEEAAAVSRRRRRHHPLSSIINGVGASLEDDDDVEGDD</sequence>
<evidence type="ECO:0000313" key="3">
    <source>
        <dbReference type="Proteomes" id="UP000256690"/>
    </source>
</evidence>
<proteinExistence type="predicted"/>
<feature type="region of interest" description="Disordered" evidence="1">
    <location>
        <begin position="1"/>
        <end position="20"/>
    </location>
</feature>